<gene>
    <name evidence="2" type="ORF">Heshes_20810</name>
    <name evidence="3" type="ORF">SAMN04489725_10826</name>
</gene>
<dbReference type="Pfam" id="PF12804">
    <property type="entry name" value="NTP_transf_3"/>
    <property type="match status" value="1"/>
</dbReference>
<sequence>MAEYGNKLLLARDSSGLPVLAHVIRSALAVSDTVIVSHNETDLCASIEPWLPRRVEWRLDPVPWQGPLQALGAIFSTWPHPTATFHLIAGDLPGITPQVLATLLERLRHSDADGVAAMREGRLQPLCAAYQQHVATAFIEAARRGERRLLPGLVGLSIAGLEFSHQPWAVRPVHTPDDYKAWLAEGGCT</sequence>
<reference evidence="3" key="1">
    <citation type="submission" date="2016-10" db="EMBL/GenBank/DDBJ databases">
        <authorList>
            <person name="de Groot N.N."/>
        </authorList>
    </citation>
    <scope>NUCLEOTIDE SEQUENCE [LARGE SCALE GENOMIC DNA]</scope>
    <source>
        <strain evidence="3">DSM 12489</strain>
    </source>
</reference>
<dbReference type="InterPro" id="IPR025877">
    <property type="entry name" value="MobA-like_NTP_Trfase"/>
</dbReference>
<dbReference type="AlphaFoldDB" id="A0A1H2UJP3"/>
<dbReference type="Gene3D" id="3.90.550.10">
    <property type="entry name" value="Spore Coat Polysaccharide Biosynthesis Protein SpsA, Chain A"/>
    <property type="match status" value="1"/>
</dbReference>
<dbReference type="InterPro" id="IPR029044">
    <property type="entry name" value="Nucleotide-diphossugar_trans"/>
</dbReference>
<evidence type="ECO:0000313" key="3">
    <source>
        <dbReference type="EMBL" id="SDW56365.1"/>
    </source>
</evidence>
<dbReference type="RefSeq" id="WP_074693148.1">
    <property type="nucleotide sequence ID" value="NZ_BSRA01000011.1"/>
</dbReference>
<dbReference type="SUPFAM" id="SSF53448">
    <property type="entry name" value="Nucleotide-diphospho-sugar transferases"/>
    <property type="match status" value="1"/>
</dbReference>
<evidence type="ECO:0000313" key="2">
    <source>
        <dbReference type="EMBL" id="GLV14397.1"/>
    </source>
</evidence>
<dbReference type="Proteomes" id="UP000182589">
    <property type="component" value="Unassembled WGS sequence"/>
</dbReference>
<keyword evidence="3" id="KW-0808">Transferase</keyword>
<evidence type="ECO:0000313" key="4">
    <source>
        <dbReference type="Proteomes" id="UP000182589"/>
    </source>
</evidence>
<dbReference type="EMBL" id="BSRA01000011">
    <property type="protein sequence ID" value="GLV14397.1"/>
    <property type="molecule type" value="Genomic_DNA"/>
</dbReference>
<proteinExistence type="predicted"/>
<dbReference type="STRING" id="89784.SAMN04489725_10826"/>
<protein>
    <submittedName>
        <fullName evidence="3">MobA-like NTP transferase domain-containing protein</fullName>
    </submittedName>
</protein>
<dbReference type="GO" id="GO:0016779">
    <property type="term" value="F:nucleotidyltransferase activity"/>
    <property type="evidence" value="ECO:0007669"/>
    <property type="project" value="UniProtKB-ARBA"/>
</dbReference>
<feature type="domain" description="MobA-like NTP transferase" evidence="1">
    <location>
        <begin position="5"/>
        <end position="150"/>
    </location>
</feature>
<keyword evidence="4" id="KW-1185">Reference proteome</keyword>
<name>A0A1H2UJP3_9BACL</name>
<dbReference type="Proteomes" id="UP001157137">
    <property type="component" value="Unassembled WGS sequence"/>
</dbReference>
<reference evidence="4" key="2">
    <citation type="submission" date="2016-10" db="EMBL/GenBank/DDBJ databases">
        <authorList>
            <person name="Varghese N."/>
        </authorList>
    </citation>
    <scope>NUCLEOTIDE SEQUENCE [LARGE SCALE GENOMIC DNA]</scope>
    <source>
        <strain evidence="4">DSM 12489</strain>
    </source>
</reference>
<dbReference type="EMBL" id="FNOJ01000008">
    <property type="protein sequence ID" value="SDW56365.1"/>
    <property type="molecule type" value="Genomic_DNA"/>
</dbReference>
<accession>A0A1H2UJP3</accession>
<organism evidence="3 4">
    <name type="scientific">Alicyclobacillus hesperidum</name>
    <dbReference type="NCBI Taxonomy" id="89784"/>
    <lineage>
        <taxon>Bacteria</taxon>
        <taxon>Bacillati</taxon>
        <taxon>Bacillota</taxon>
        <taxon>Bacilli</taxon>
        <taxon>Bacillales</taxon>
        <taxon>Alicyclobacillaceae</taxon>
        <taxon>Alicyclobacillus</taxon>
    </lineage>
</organism>
<reference evidence="2" key="3">
    <citation type="submission" date="2023-02" db="EMBL/GenBank/DDBJ databases">
        <title>Proposal of a novel subspecies: Alicyclobacillus hesperidum subspecies aegle.</title>
        <authorList>
            <person name="Goto K."/>
            <person name="Fujii T."/>
            <person name="Yasui K."/>
            <person name="Mochida K."/>
            <person name="Kato-Tanaka Y."/>
            <person name="Morohoshi S."/>
            <person name="An S.Y."/>
            <person name="Kasai H."/>
            <person name="Yokota A."/>
        </authorList>
    </citation>
    <scope>NUCLEOTIDE SEQUENCE</scope>
    <source>
        <strain evidence="2">DSM 12766</strain>
    </source>
</reference>
<evidence type="ECO:0000259" key="1">
    <source>
        <dbReference type="Pfam" id="PF12804"/>
    </source>
</evidence>